<dbReference type="GO" id="GO:0046872">
    <property type="term" value="F:metal ion binding"/>
    <property type="evidence" value="ECO:0007669"/>
    <property type="project" value="UniProtKB-KW"/>
</dbReference>
<feature type="domain" description="Cytochrome c" evidence="7">
    <location>
        <begin position="211"/>
        <end position="324"/>
    </location>
</feature>
<keyword evidence="4 5" id="KW-0408">Iron</keyword>
<evidence type="ECO:0000256" key="5">
    <source>
        <dbReference type="PROSITE-ProRule" id="PRU00433"/>
    </source>
</evidence>
<sequence>MSRPARALIRINERHRTNGHSASMRTSFKLAIALAATLTAAYGIARSTPYWFAPRQPAKVDIRDPTLIEQGRYLSRAADCAACHTAPGGRPFAGGLGMQTPMGTLYSTNITPDPDTGIGTYDYADFERAVRRGIRHDGQPLYPAMPYASYVIASDAEIKALYAYFMAVQPVRQDNADSTIPWPANMRWPLAWWQLLFARPRSFIPDPTLDAGQQRGGELVEGLAHCGACHTPRGLAFQEKAMADDGSRQFLSGSVLEGWYAKNLRNEATGLASWSEAEIVEFLRTGRTDRSAAFGGMADVVEHSTQYLSDADLLAMARYLKQLPAREGRSVQRTPGTDTTTAALRGGDYRVAGSLAYAEHCQACHRADGRGMPRVYPALAGNSIVFADDPSSLLQVTLIGGRTPHTPHDRMAFTMPGFERLPNAQLADILTFIRNSWGNQASAVSELDVARMRRVVLVAVLLAGAGTLLYQHLYPDLDAEVARTLDILDRHGQVVGQYHVPSAEEIAGLGNADTVMFGRRLLNETARLLPDNVGNDLNCNSCHMAEGKRPFGNHYFNTGGSSYPRYMPRPGREIGLAERINGCLQRSMNGKPLAKDAPEMRAMLEYMAWLSRPVPEGARVAAPSEGPIDSTLTPDPIRGRALYAAQCAACHGDNGEGQRDASGDIAFPPLWGERSFNIGAGMARLYKAAGFIKHNMPPAVTREPPLGQQVMPDQDAVDIASYFINQPRPDFAGKAKDWPRDPKPKDARY</sequence>
<dbReference type="Pfam" id="PF21342">
    <property type="entry name" value="SoxA-TsdA_cyt-c"/>
    <property type="match status" value="1"/>
</dbReference>
<dbReference type="Gene3D" id="1.10.760.10">
    <property type="entry name" value="Cytochrome c-like domain"/>
    <property type="match status" value="4"/>
</dbReference>
<dbReference type="AlphaFoldDB" id="A0AA38XK80"/>
<evidence type="ECO:0000256" key="3">
    <source>
        <dbReference type="ARBA" id="ARBA00022723"/>
    </source>
</evidence>
<dbReference type="InterPro" id="IPR009056">
    <property type="entry name" value="Cyt_c-like_dom"/>
</dbReference>
<proteinExistence type="predicted"/>
<feature type="domain" description="Cytochrome c" evidence="7">
    <location>
        <begin position="66"/>
        <end position="169"/>
    </location>
</feature>
<keyword evidence="2" id="KW-0679">Respiratory chain</keyword>
<evidence type="ECO:0000313" key="8">
    <source>
        <dbReference type="EMBL" id="KAJ9614957.1"/>
    </source>
</evidence>
<keyword evidence="2" id="KW-0249">Electron transport</keyword>
<keyword evidence="2" id="KW-0813">Transport</keyword>
<evidence type="ECO:0000256" key="4">
    <source>
        <dbReference type="ARBA" id="ARBA00023004"/>
    </source>
</evidence>
<feature type="domain" description="Cytochrome c" evidence="7">
    <location>
        <begin position="348"/>
        <end position="437"/>
    </location>
</feature>
<comment type="caution">
    <text evidence="8">The sequence shown here is derived from an EMBL/GenBank/DDBJ whole genome shotgun (WGS) entry which is preliminary data.</text>
</comment>
<evidence type="ECO:0000259" key="7">
    <source>
        <dbReference type="PROSITE" id="PS51007"/>
    </source>
</evidence>
<feature type="region of interest" description="Disordered" evidence="6">
    <location>
        <begin position="727"/>
        <end position="749"/>
    </location>
</feature>
<dbReference type="InterPro" id="IPR051459">
    <property type="entry name" value="Cytochrome_c-type_DH"/>
</dbReference>
<dbReference type="PROSITE" id="PS51007">
    <property type="entry name" value="CYTC"/>
    <property type="match status" value="4"/>
</dbReference>
<name>A0AA38XK80_9EURO</name>
<dbReference type="SUPFAM" id="SSF46626">
    <property type="entry name" value="Cytochrome c"/>
    <property type="match status" value="5"/>
</dbReference>
<feature type="compositionally biased region" description="Basic and acidic residues" evidence="6">
    <location>
        <begin position="731"/>
        <end position="749"/>
    </location>
</feature>
<dbReference type="GO" id="GO:0020037">
    <property type="term" value="F:heme binding"/>
    <property type="evidence" value="ECO:0007669"/>
    <property type="project" value="InterPro"/>
</dbReference>
<protein>
    <recommendedName>
        <fullName evidence="7">Cytochrome c domain-containing protein</fullName>
    </recommendedName>
</protein>
<keyword evidence="1 5" id="KW-0349">Heme</keyword>
<dbReference type="EMBL" id="JAPDRN010000179">
    <property type="protein sequence ID" value="KAJ9614957.1"/>
    <property type="molecule type" value="Genomic_DNA"/>
</dbReference>
<feature type="domain" description="Cytochrome c" evidence="7">
    <location>
        <begin position="634"/>
        <end position="727"/>
    </location>
</feature>
<dbReference type="PANTHER" id="PTHR35008:SF8">
    <property type="entry name" value="ALCOHOL DEHYDROGENASE CYTOCHROME C SUBUNIT"/>
    <property type="match status" value="1"/>
</dbReference>
<evidence type="ECO:0000256" key="2">
    <source>
        <dbReference type="ARBA" id="ARBA00022660"/>
    </source>
</evidence>
<dbReference type="PANTHER" id="PTHR35008">
    <property type="entry name" value="BLL4482 PROTEIN-RELATED"/>
    <property type="match status" value="1"/>
</dbReference>
<keyword evidence="3 5" id="KW-0479">Metal-binding</keyword>
<gene>
    <name evidence="8" type="ORF">H2204_014297</name>
</gene>
<reference evidence="8" key="1">
    <citation type="submission" date="2022-10" db="EMBL/GenBank/DDBJ databases">
        <title>Culturing micro-colonial fungi from biological soil crusts in the Mojave desert and describing Neophaeococcomyces mojavensis, and introducing the new genera and species Taxawa tesnikishii.</title>
        <authorList>
            <person name="Kurbessoian T."/>
            <person name="Stajich J.E."/>
        </authorList>
    </citation>
    <scope>NUCLEOTIDE SEQUENCE</scope>
    <source>
        <strain evidence="8">TK_35</strain>
    </source>
</reference>
<dbReference type="InterPro" id="IPR036909">
    <property type="entry name" value="Cyt_c-like_dom_sf"/>
</dbReference>
<dbReference type="Pfam" id="PF00034">
    <property type="entry name" value="Cytochrom_C"/>
    <property type="match status" value="3"/>
</dbReference>
<evidence type="ECO:0000256" key="1">
    <source>
        <dbReference type="ARBA" id="ARBA00022617"/>
    </source>
</evidence>
<organism evidence="8">
    <name type="scientific">Knufia peltigerae</name>
    <dbReference type="NCBI Taxonomy" id="1002370"/>
    <lineage>
        <taxon>Eukaryota</taxon>
        <taxon>Fungi</taxon>
        <taxon>Dikarya</taxon>
        <taxon>Ascomycota</taxon>
        <taxon>Pezizomycotina</taxon>
        <taxon>Eurotiomycetes</taxon>
        <taxon>Chaetothyriomycetidae</taxon>
        <taxon>Chaetothyriales</taxon>
        <taxon>Trichomeriaceae</taxon>
        <taxon>Knufia</taxon>
    </lineage>
</organism>
<dbReference type="GO" id="GO:0009055">
    <property type="term" value="F:electron transfer activity"/>
    <property type="evidence" value="ECO:0007669"/>
    <property type="project" value="InterPro"/>
</dbReference>
<accession>A0AA38XK80</accession>
<evidence type="ECO:0000256" key="6">
    <source>
        <dbReference type="SAM" id="MobiDB-lite"/>
    </source>
</evidence>